<dbReference type="Pfam" id="PF00928">
    <property type="entry name" value="Adap_comp_sub"/>
    <property type="match status" value="1"/>
</dbReference>
<name>A0A2J8TNZ3_PONAB</name>
<sequence length="96" mass="10609">TSQMPKGVLNMSLTPSQGTHTFDPVTKMLSWDVGKINPQKLPSLKGTMSLQAGASKPDENPTINLQFKIQQLAISEDFHVCSYFYFGTTGPFQDSR</sequence>
<organism evidence="2">
    <name type="scientific">Pongo abelii</name>
    <name type="common">Sumatran orangutan</name>
    <name type="synonym">Pongo pygmaeus abelii</name>
    <dbReference type="NCBI Taxonomy" id="9601"/>
    <lineage>
        <taxon>Eukaryota</taxon>
        <taxon>Metazoa</taxon>
        <taxon>Chordata</taxon>
        <taxon>Craniata</taxon>
        <taxon>Vertebrata</taxon>
        <taxon>Euteleostomi</taxon>
        <taxon>Mammalia</taxon>
        <taxon>Eutheria</taxon>
        <taxon>Euarchontoglires</taxon>
        <taxon>Primates</taxon>
        <taxon>Haplorrhini</taxon>
        <taxon>Catarrhini</taxon>
        <taxon>Hominidae</taxon>
        <taxon>Pongo</taxon>
    </lineage>
</organism>
<dbReference type="AlphaFoldDB" id="A0A2J8TNZ3"/>
<dbReference type="Gene3D" id="2.60.40.1170">
    <property type="entry name" value="Mu homology domain, subdomain B"/>
    <property type="match status" value="1"/>
</dbReference>
<dbReference type="InterPro" id="IPR036168">
    <property type="entry name" value="AP2_Mu_C_sf"/>
</dbReference>
<gene>
    <name evidence="2" type="ORF">CR201_G0033298</name>
</gene>
<reference evidence="2" key="1">
    <citation type="submission" date="2017-12" db="EMBL/GenBank/DDBJ databases">
        <title>High-resolution comparative analysis of great ape genomes.</title>
        <authorList>
            <person name="Pollen A."/>
            <person name="Hastie A."/>
            <person name="Hormozdiari F."/>
            <person name="Dougherty M."/>
            <person name="Liu R."/>
            <person name="Chaisson M."/>
            <person name="Hoppe E."/>
            <person name="Hill C."/>
            <person name="Pang A."/>
            <person name="Hillier L."/>
            <person name="Baker C."/>
            <person name="Armstrong J."/>
            <person name="Shendure J."/>
            <person name="Paten B."/>
            <person name="Wilson R."/>
            <person name="Chao H."/>
            <person name="Schneider V."/>
            <person name="Ventura M."/>
            <person name="Kronenberg Z."/>
            <person name="Murali S."/>
            <person name="Gordon D."/>
            <person name="Cantsilieris S."/>
            <person name="Munson K."/>
            <person name="Nelson B."/>
            <person name="Raja A."/>
            <person name="Underwood J."/>
            <person name="Diekhans M."/>
            <person name="Fiddes I."/>
            <person name="Haussler D."/>
            <person name="Eichler E."/>
        </authorList>
    </citation>
    <scope>NUCLEOTIDE SEQUENCE [LARGE SCALE GENOMIC DNA]</scope>
    <source>
        <strain evidence="2">Susie</strain>
    </source>
</reference>
<comment type="caution">
    <text evidence="2">The sequence shown here is derived from an EMBL/GenBank/DDBJ whole genome shotgun (WGS) entry which is preliminary data.</text>
</comment>
<accession>A0A2J8TNZ3</accession>
<proteinExistence type="predicted"/>
<dbReference type="InterPro" id="IPR028565">
    <property type="entry name" value="MHD"/>
</dbReference>
<feature type="non-terminal residue" evidence="2">
    <location>
        <position position="1"/>
    </location>
</feature>
<protein>
    <submittedName>
        <fullName evidence="2">AP3M2 isoform 6</fullName>
    </submittedName>
</protein>
<dbReference type="SUPFAM" id="SSF49447">
    <property type="entry name" value="Second domain of Mu2 adaptin subunit (ap50) of ap2 adaptor"/>
    <property type="match status" value="1"/>
</dbReference>
<dbReference type="EMBL" id="NDHI03003488">
    <property type="protein sequence ID" value="PNJ34683.1"/>
    <property type="molecule type" value="Genomic_DNA"/>
</dbReference>
<feature type="domain" description="MHD" evidence="1">
    <location>
        <begin position="3"/>
        <end position="75"/>
    </location>
</feature>
<evidence type="ECO:0000259" key="1">
    <source>
        <dbReference type="Pfam" id="PF00928"/>
    </source>
</evidence>
<evidence type="ECO:0000313" key="2">
    <source>
        <dbReference type="EMBL" id="PNJ34683.1"/>
    </source>
</evidence>